<protein>
    <submittedName>
        <fullName evidence="1">19868_t:CDS:1</fullName>
    </submittedName>
</protein>
<organism evidence="1 2">
    <name type="scientific">Cetraspora pellucida</name>
    <dbReference type="NCBI Taxonomy" id="1433469"/>
    <lineage>
        <taxon>Eukaryota</taxon>
        <taxon>Fungi</taxon>
        <taxon>Fungi incertae sedis</taxon>
        <taxon>Mucoromycota</taxon>
        <taxon>Glomeromycotina</taxon>
        <taxon>Glomeromycetes</taxon>
        <taxon>Diversisporales</taxon>
        <taxon>Gigasporaceae</taxon>
        <taxon>Cetraspora</taxon>
    </lineage>
</organism>
<gene>
    <name evidence="1" type="ORF">CPELLU_LOCUS15765</name>
</gene>
<dbReference type="AlphaFoldDB" id="A0A9N9J7W3"/>
<feature type="non-terminal residue" evidence="1">
    <location>
        <position position="1"/>
    </location>
</feature>
<keyword evidence="2" id="KW-1185">Reference proteome</keyword>
<dbReference type="OrthoDB" id="2422809at2759"/>
<dbReference type="EMBL" id="CAJVQA010021472">
    <property type="protein sequence ID" value="CAG8769126.1"/>
    <property type="molecule type" value="Genomic_DNA"/>
</dbReference>
<dbReference type="Proteomes" id="UP000789759">
    <property type="component" value="Unassembled WGS sequence"/>
</dbReference>
<proteinExistence type="predicted"/>
<evidence type="ECO:0000313" key="2">
    <source>
        <dbReference type="Proteomes" id="UP000789759"/>
    </source>
</evidence>
<reference evidence="1" key="1">
    <citation type="submission" date="2021-06" db="EMBL/GenBank/DDBJ databases">
        <authorList>
            <person name="Kallberg Y."/>
            <person name="Tangrot J."/>
            <person name="Rosling A."/>
        </authorList>
    </citation>
    <scope>NUCLEOTIDE SEQUENCE</scope>
    <source>
        <strain evidence="1">FL966</strain>
    </source>
</reference>
<accession>A0A9N9J7W3</accession>
<sequence length="120" mass="13727">LDIAQAKGLELALYELNLSKNWKTHLMYIFKSCVKKLRQETNSQMKYEVMAELETIVNVINSDSDNEISKENKVITQTTGNKENDPLLSIELEERKIALLECQVKARKEAAEAEAIELQN</sequence>
<name>A0A9N9J7W3_9GLOM</name>
<comment type="caution">
    <text evidence="1">The sequence shown here is derived from an EMBL/GenBank/DDBJ whole genome shotgun (WGS) entry which is preliminary data.</text>
</comment>
<evidence type="ECO:0000313" key="1">
    <source>
        <dbReference type="EMBL" id="CAG8769126.1"/>
    </source>
</evidence>